<dbReference type="SUPFAM" id="SSF53187">
    <property type="entry name" value="Zn-dependent exopeptidases"/>
    <property type="match status" value="1"/>
</dbReference>
<dbReference type="GO" id="GO:0004180">
    <property type="term" value="F:carboxypeptidase activity"/>
    <property type="evidence" value="ECO:0007669"/>
    <property type="project" value="UniProtKB-KW"/>
</dbReference>
<feature type="chain" id="PRO_5047226514" evidence="4">
    <location>
        <begin position="20"/>
        <end position="571"/>
    </location>
</feature>
<keyword evidence="7" id="KW-1185">Reference proteome</keyword>
<evidence type="ECO:0000313" key="6">
    <source>
        <dbReference type="EMBL" id="MFD0964966.1"/>
    </source>
</evidence>
<evidence type="ECO:0000256" key="2">
    <source>
        <dbReference type="ARBA" id="ARBA00005988"/>
    </source>
</evidence>
<keyword evidence="6" id="KW-0121">Carboxypeptidase</keyword>
<name>A0ABW3I502_9FLAO</name>
<comment type="caution">
    <text evidence="3">Lacks conserved residue(s) required for the propagation of feature annotation.</text>
</comment>
<gene>
    <name evidence="6" type="ORF">ACFQ1O_13195</name>
</gene>
<keyword evidence="6" id="KW-0378">Hydrolase</keyword>
<dbReference type="EC" id="3.4.17.-" evidence="6"/>
<feature type="domain" description="Peptidase M14" evidence="5">
    <location>
        <begin position="38"/>
        <end position="298"/>
    </location>
</feature>
<comment type="cofactor">
    <cofactor evidence="1">
        <name>Zn(2+)</name>
        <dbReference type="ChEBI" id="CHEBI:29105"/>
    </cofactor>
</comment>
<dbReference type="EMBL" id="JBHTJM010000010">
    <property type="protein sequence ID" value="MFD0964966.1"/>
    <property type="molecule type" value="Genomic_DNA"/>
</dbReference>
<dbReference type="RefSeq" id="WP_377716651.1">
    <property type="nucleotide sequence ID" value="NZ_JBHTJM010000010.1"/>
</dbReference>
<keyword evidence="6" id="KW-0645">Protease</keyword>
<dbReference type="Gene3D" id="3.40.630.10">
    <property type="entry name" value="Zn peptidases"/>
    <property type="match status" value="1"/>
</dbReference>
<comment type="caution">
    <text evidence="6">The sequence shown here is derived from an EMBL/GenBank/DDBJ whole genome shotgun (WGS) entry which is preliminary data.</text>
</comment>
<evidence type="ECO:0000259" key="5">
    <source>
        <dbReference type="PROSITE" id="PS52035"/>
    </source>
</evidence>
<dbReference type="Proteomes" id="UP001596997">
    <property type="component" value="Unassembled WGS sequence"/>
</dbReference>
<proteinExistence type="inferred from homology"/>
<reference evidence="7" key="1">
    <citation type="journal article" date="2019" name="Int. J. Syst. Evol. Microbiol.">
        <title>The Global Catalogue of Microorganisms (GCM) 10K type strain sequencing project: providing services to taxonomists for standard genome sequencing and annotation.</title>
        <authorList>
            <consortium name="The Broad Institute Genomics Platform"/>
            <consortium name="The Broad Institute Genome Sequencing Center for Infectious Disease"/>
            <person name="Wu L."/>
            <person name="Ma J."/>
        </authorList>
    </citation>
    <scope>NUCLEOTIDE SEQUENCE [LARGE SCALE GENOMIC DNA]</scope>
    <source>
        <strain evidence="7">CCUG 62114</strain>
    </source>
</reference>
<comment type="similarity">
    <text evidence="2 3">Belongs to the peptidase M14 family.</text>
</comment>
<evidence type="ECO:0000256" key="1">
    <source>
        <dbReference type="ARBA" id="ARBA00001947"/>
    </source>
</evidence>
<dbReference type="PROSITE" id="PS52035">
    <property type="entry name" value="PEPTIDASE_M14"/>
    <property type="match status" value="1"/>
</dbReference>
<protein>
    <submittedName>
        <fullName evidence="6">M14 family metallopeptidase</fullName>
        <ecNumber evidence="6">3.4.17.-</ecNumber>
    </submittedName>
</protein>
<feature type="signal peptide" evidence="4">
    <location>
        <begin position="1"/>
        <end position="19"/>
    </location>
</feature>
<dbReference type="CDD" id="cd06241">
    <property type="entry name" value="M14-like"/>
    <property type="match status" value="1"/>
</dbReference>
<dbReference type="PANTHER" id="PTHR11705:SF145">
    <property type="entry name" value="PEPTIDASE M14 CARBOXYPEPTIDASE A DOMAIN-CONTAINING PROTEIN"/>
    <property type="match status" value="1"/>
</dbReference>
<sequence>MKKLLLLLFIILLACQQPIEENSSYDFKTTFEKSNGTETATYNEIITFYKELAKKHSTISIDSIGKTDSGRPLHYITYQPNNNTKNTILINNGIHPGESDGIDATMMLFRDFAQGKIESPEKTKIVTIPVYNVGGCLNRNTGTRTNQNGPKEYGFRGNARNYDLNRDFIKSDTKNAKAFAKLFHRLKPDVFIDNHVSNGADYQYTLTHLFTQHNKLNGPLGEFLNKTMMPEVEKSLAKKNIDITPYVNVWGTTPESGWSQFMDYPRYSTGYTTLFDCLGLMVETHMLKPYKDRVLQTYELNKSVIEFTNQFSKEITEQQFRQYNFLDKVNRYAIDWEIDSTKITQLNFKGYEASYPTSKITGKKRLLYNRKKPYTKTVSYYNNFKPKNSVYIPKSYVIPHSWSNVIELLNINHIALTPIKKDTIITVTSYKIDAYQTRQSPYEGHYQHYNTTVKSSKENIQFRKGDFIVQLTPENLRYLIETLEPEAPDSFFNWNFFDTILQQKEHFSAYVFEDKAVEILNNDLDLKKKFENRKRTDSSFSNNPYAQLDWIHKHSNHYETNHMQYPIYRIE</sequence>
<evidence type="ECO:0000256" key="4">
    <source>
        <dbReference type="SAM" id="SignalP"/>
    </source>
</evidence>
<evidence type="ECO:0000256" key="3">
    <source>
        <dbReference type="PROSITE-ProRule" id="PRU01379"/>
    </source>
</evidence>
<accession>A0ABW3I502</accession>
<organism evidence="6 7">
    <name type="scientific">Pseudofulvibacter geojedonensis</name>
    <dbReference type="NCBI Taxonomy" id="1123758"/>
    <lineage>
        <taxon>Bacteria</taxon>
        <taxon>Pseudomonadati</taxon>
        <taxon>Bacteroidota</taxon>
        <taxon>Flavobacteriia</taxon>
        <taxon>Flavobacteriales</taxon>
        <taxon>Flavobacteriaceae</taxon>
        <taxon>Pseudofulvibacter</taxon>
    </lineage>
</organism>
<dbReference type="PROSITE" id="PS51257">
    <property type="entry name" value="PROKAR_LIPOPROTEIN"/>
    <property type="match status" value="1"/>
</dbReference>
<keyword evidence="4" id="KW-0732">Signal</keyword>
<evidence type="ECO:0000313" key="7">
    <source>
        <dbReference type="Proteomes" id="UP001596997"/>
    </source>
</evidence>
<dbReference type="InterPro" id="IPR000834">
    <property type="entry name" value="Peptidase_M14"/>
</dbReference>
<dbReference type="PANTHER" id="PTHR11705">
    <property type="entry name" value="PROTEASE FAMILY M14 CARBOXYPEPTIDASE A,B"/>
    <property type="match status" value="1"/>
</dbReference>